<name>A0A5B7DE92_PORTR</name>
<accession>A0A5B7DE92</accession>
<evidence type="ECO:0000313" key="2">
    <source>
        <dbReference type="Proteomes" id="UP000324222"/>
    </source>
</evidence>
<dbReference type="Proteomes" id="UP000324222">
    <property type="component" value="Unassembled WGS sequence"/>
</dbReference>
<organism evidence="1 2">
    <name type="scientific">Portunus trituberculatus</name>
    <name type="common">Swimming crab</name>
    <name type="synonym">Neptunus trituberculatus</name>
    <dbReference type="NCBI Taxonomy" id="210409"/>
    <lineage>
        <taxon>Eukaryota</taxon>
        <taxon>Metazoa</taxon>
        <taxon>Ecdysozoa</taxon>
        <taxon>Arthropoda</taxon>
        <taxon>Crustacea</taxon>
        <taxon>Multicrustacea</taxon>
        <taxon>Malacostraca</taxon>
        <taxon>Eumalacostraca</taxon>
        <taxon>Eucarida</taxon>
        <taxon>Decapoda</taxon>
        <taxon>Pleocyemata</taxon>
        <taxon>Brachyura</taxon>
        <taxon>Eubrachyura</taxon>
        <taxon>Portunoidea</taxon>
        <taxon>Portunidae</taxon>
        <taxon>Portuninae</taxon>
        <taxon>Portunus</taxon>
    </lineage>
</organism>
<keyword evidence="2" id="KW-1185">Reference proteome</keyword>
<protein>
    <submittedName>
        <fullName evidence="1">Uncharacterized protein</fullName>
    </submittedName>
</protein>
<evidence type="ECO:0000313" key="1">
    <source>
        <dbReference type="EMBL" id="MPC19549.1"/>
    </source>
</evidence>
<comment type="caution">
    <text evidence="1">The sequence shown here is derived from an EMBL/GenBank/DDBJ whole genome shotgun (WGS) entry which is preliminary data.</text>
</comment>
<dbReference type="EMBL" id="VSRR010000779">
    <property type="protein sequence ID" value="MPC19549.1"/>
    <property type="molecule type" value="Genomic_DNA"/>
</dbReference>
<dbReference type="AlphaFoldDB" id="A0A5B7DE92"/>
<proteinExistence type="predicted"/>
<sequence>MAYQQERRVTSGARMAFRGIAQASPCSNAPCSCPTPHAPNILRPLPRLYLAPPSSATPHS</sequence>
<reference evidence="1 2" key="1">
    <citation type="submission" date="2019-05" db="EMBL/GenBank/DDBJ databases">
        <title>Another draft genome of Portunus trituberculatus and its Hox gene families provides insights of decapod evolution.</title>
        <authorList>
            <person name="Jeong J.-H."/>
            <person name="Song I."/>
            <person name="Kim S."/>
            <person name="Choi T."/>
            <person name="Kim D."/>
            <person name="Ryu S."/>
            <person name="Kim W."/>
        </authorList>
    </citation>
    <scope>NUCLEOTIDE SEQUENCE [LARGE SCALE GENOMIC DNA]</scope>
    <source>
        <tissue evidence="1">Muscle</tissue>
    </source>
</reference>
<gene>
    <name evidence="1" type="ORF">E2C01_012467</name>
</gene>